<feature type="region of interest" description="Disordered" evidence="1">
    <location>
        <begin position="122"/>
        <end position="151"/>
    </location>
</feature>
<evidence type="ECO:0000313" key="2">
    <source>
        <dbReference type="EMBL" id="UJO22780.1"/>
    </source>
</evidence>
<reference evidence="2" key="2">
    <citation type="journal article" date="2022" name="Microb. Genom.">
        <title>A chromosome-scale genome assembly of the tomato pathogen Cladosporium fulvum reveals a compartmentalized genome architecture and the presence of a dispensable chromosome.</title>
        <authorList>
            <person name="Zaccaron A.Z."/>
            <person name="Chen L.H."/>
            <person name="Samaras A."/>
            <person name="Stergiopoulos I."/>
        </authorList>
    </citation>
    <scope>NUCLEOTIDE SEQUENCE</scope>
    <source>
        <strain evidence="2">Race5_Kim</strain>
    </source>
</reference>
<dbReference type="AlphaFoldDB" id="A0A9Q8UUD2"/>
<dbReference type="OrthoDB" id="5422613at2759"/>
<feature type="compositionally biased region" description="Basic and acidic residues" evidence="1">
    <location>
        <begin position="122"/>
        <end position="137"/>
    </location>
</feature>
<dbReference type="PANTHER" id="PTHR38167:SF1">
    <property type="entry name" value="C2H2-TYPE DOMAIN-CONTAINING PROTEIN"/>
    <property type="match status" value="1"/>
</dbReference>
<accession>A0A9Q8UUD2</accession>
<dbReference type="RefSeq" id="XP_047767146.1">
    <property type="nucleotide sequence ID" value="XM_047911327.1"/>
</dbReference>
<dbReference type="GeneID" id="71992057"/>
<reference evidence="2" key="1">
    <citation type="submission" date="2021-12" db="EMBL/GenBank/DDBJ databases">
        <authorList>
            <person name="Zaccaron A."/>
            <person name="Stergiopoulos I."/>
        </authorList>
    </citation>
    <scope>NUCLEOTIDE SEQUENCE</scope>
    <source>
        <strain evidence="2">Race5_Kim</strain>
    </source>
</reference>
<evidence type="ECO:0000256" key="1">
    <source>
        <dbReference type="SAM" id="MobiDB-lite"/>
    </source>
</evidence>
<dbReference type="OMA" id="FCINCEK"/>
<proteinExistence type="predicted"/>
<protein>
    <submittedName>
        <fullName evidence="2">Uncharacterized protein</fullName>
    </submittedName>
</protein>
<keyword evidence="3" id="KW-1185">Reference proteome</keyword>
<gene>
    <name evidence="2" type="ORF">CLAFUR5_12179</name>
</gene>
<sequence length="188" mass="21163">MRLISTCRNRMSLLSGSHTDDGSTLSYQEIREVASPPPEETSLPEAINTASLRRLRALLKCITDSNPQAHDRASSFLLKPITGTNKKRKARETCKNCYEEYDVWENEMGACVFHEGGKEVNDSDGFWDDHDPHHGEPEDLEDEPGYDEGFQWSCCQEPIGAEGCVRSRHLPKDAHKKKSRVDVASLTD</sequence>
<feature type="compositionally biased region" description="Basic residues" evidence="1">
    <location>
        <begin position="167"/>
        <end position="179"/>
    </location>
</feature>
<dbReference type="KEGG" id="ffu:CLAFUR5_12179"/>
<dbReference type="PANTHER" id="PTHR38167">
    <property type="entry name" value="C2H2-TYPE DOMAIN-CONTAINING PROTEIN"/>
    <property type="match status" value="1"/>
</dbReference>
<dbReference type="EMBL" id="CP090172">
    <property type="protein sequence ID" value="UJO22780.1"/>
    <property type="molecule type" value="Genomic_DNA"/>
</dbReference>
<dbReference type="Proteomes" id="UP000756132">
    <property type="component" value="Chromosome 10"/>
</dbReference>
<evidence type="ECO:0000313" key="3">
    <source>
        <dbReference type="Proteomes" id="UP000756132"/>
    </source>
</evidence>
<feature type="region of interest" description="Disordered" evidence="1">
    <location>
        <begin position="167"/>
        <end position="188"/>
    </location>
</feature>
<name>A0A9Q8UUD2_PASFU</name>
<organism evidence="2 3">
    <name type="scientific">Passalora fulva</name>
    <name type="common">Tomato leaf mold</name>
    <name type="synonym">Cladosporium fulvum</name>
    <dbReference type="NCBI Taxonomy" id="5499"/>
    <lineage>
        <taxon>Eukaryota</taxon>
        <taxon>Fungi</taxon>
        <taxon>Dikarya</taxon>
        <taxon>Ascomycota</taxon>
        <taxon>Pezizomycotina</taxon>
        <taxon>Dothideomycetes</taxon>
        <taxon>Dothideomycetidae</taxon>
        <taxon>Mycosphaerellales</taxon>
        <taxon>Mycosphaerellaceae</taxon>
        <taxon>Fulvia</taxon>
    </lineage>
</organism>